<dbReference type="PANTHER" id="PTHR43661">
    <property type="entry name" value="D-XYLONATE DEHYDRATASE"/>
    <property type="match status" value="1"/>
</dbReference>
<proteinExistence type="inferred from homology"/>
<dbReference type="Pfam" id="PF00920">
    <property type="entry name" value="ILVD_EDD_N"/>
    <property type="match status" value="1"/>
</dbReference>
<evidence type="ECO:0000259" key="6">
    <source>
        <dbReference type="Pfam" id="PF00920"/>
    </source>
</evidence>
<dbReference type="EMBL" id="RJLM01000001">
    <property type="protein sequence ID" value="RWX56845.1"/>
    <property type="molecule type" value="Genomic_DNA"/>
</dbReference>
<dbReference type="InterPro" id="IPR056740">
    <property type="entry name" value="ILV_EDD_C"/>
</dbReference>
<keyword evidence="4" id="KW-0411">Iron-sulfur</keyword>
<dbReference type="Pfam" id="PF24877">
    <property type="entry name" value="ILV_EDD_C"/>
    <property type="match status" value="1"/>
</dbReference>
<comment type="similarity">
    <text evidence="1">Belongs to the IlvD/Edd family.</text>
</comment>
<feature type="domain" description="Dihydroxy-acid/6-phosphogluconate dehydratase C-terminal" evidence="7">
    <location>
        <begin position="374"/>
        <end position="564"/>
    </location>
</feature>
<evidence type="ECO:0000256" key="5">
    <source>
        <dbReference type="ARBA" id="ARBA00023239"/>
    </source>
</evidence>
<sequence>MSNCGSCGSCGGGACAPHHNKILKDDDGALKRALYKSMGHSDSALRQPIIAVVNSYTNATAGHANLDVVGAEVIRGIEEAGGTAMTFGTIAPCDGIAEGHIGMRYILAGREVITASIEVMVRAHNFDAMVLLGSCDKIVPAMLMAAARLDIPAILVNGGPMYPAEYAGKHWDGNIVTEAIGWKNKGQIDEQEFRKIEDLAEPTIGSCTMYGTANTMCCLSESLGMTLPQTATIPAIHPQRLQVGYQSGKRIVGMLEEGVTARKIITKQGIHNAICTLLATGGSTNAIIHLQAIHYEAGLGELDLDVFDQMSRKVPLLASIYPASEYDMVDFFEAGGVAAVEKELAPLLELDALTVAGTKRDCLAAVACTDNRALIRPIDDPFMLESGVGVLKGNLSPWGSVAKPAAVPKDMFHFTGKAVVFDSEQAAIEAIMQETIKEKSVIVIRYEGTTGGAGLPEMYKPMKLLEGMGLSESCALITDGRFSGSNRGLFVGHISPEAYEGGLIGLVQDGDEITIDLTTREITLELDEETIATRRAVWTRLHKEVPKGFLRLYRDRVSSAAHGAILK</sequence>
<dbReference type="InterPro" id="IPR020558">
    <property type="entry name" value="DiOHA_6PGluconate_deHydtase_CS"/>
</dbReference>
<dbReference type="InterPro" id="IPR042096">
    <property type="entry name" value="Dihydro-acid_dehy_C"/>
</dbReference>
<dbReference type="InterPro" id="IPR037237">
    <property type="entry name" value="IlvD/EDD_N"/>
</dbReference>
<reference evidence="8 9" key="1">
    <citation type="submission" date="2018-11" db="EMBL/GenBank/DDBJ databases">
        <title>Photobacterium sp. BEI247 sp. nov., a marine bacterium isolated from Yongle Blue Hole in the South China Sea.</title>
        <authorList>
            <person name="Wang X."/>
        </authorList>
    </citation>
    <scope>NUCLEOTIDE SEQUENCE [LARGE SCALE GENOMIC DNA]</scope>
    <source>
        <strain evidence="9">BEI247</strain>
    </source>
</reference>
<dbReference type="GO" id="GO:0051536">
    <property type="term" value="F:iron-sulfur cluster binding"/>
    <property type="evidence" value="ECO:0007669"/>
    <property type="project" value="UniProtKB-KW"/>
</dbReference>
<organism evidence="8 9">
    <name type="scientific">Photobacterium chitinilyticum</name>
    <dbReference type="NCBI Taxonomy" id="2485123"/>
    <lineage>
        <taxon>Bacteria</taxon>
        <taxon>Pseudomonadati</taxon>
        <taxon>Pseudomonadota</taxon>
        <taxon>Gammaproteobacteria</taxon>
        <taxon>Vibrionales</taxon>
        <taxon>Vibrionaceae</taxon>
        <taxon>Photobacterium</taxon>
    </lineage>
</organism>
<evidence type="ECO:0000313" key="9">
    <source>
        <dbReference type="Proteomes" id="UP000287563"/>
    </source>
</evidence>
<gene>
    <name evidence="8" type="ORF">EDI28_02025</name>
</gene>
<dbReference type="GO" id="GO:0016836">
    <property type="term" value="F:hydro-lyase activity"/>
    <property type="evidence" value="ECO:0007669"/>
    <property type="project" value="UniProtKB-ARBA"/>
</dbReference>
<dbReference type="GO" id="GO:0046872">
    <property type="term" value="F:metal ion binding"/>
    <property type="evidence" value="ECO:0007669"/>
    <property type="project" value="UniProtKB-KW"/>
</dbReference>
<evidence type="ECO:0000256" key="3">
    <source>
        <dbReference type="ARBA" id="ARBA00023004"/>
    </source>
</evidence>
<evidence type="ECO:0000259" key="7">
    <source>
        <dbReference type="Pfam" id="PF24877"/>
    </source>
</evidence>
<dbReference type="SUPFAM" id="SSF52016">
    <property type="entry name" value="LeuD/IlvD-like"/>
    <property type="match status" value="1"/>
</dbReference>
<evidence type="ECO:0000256" key="2">
    <source>
        <dbReference type="ARBA" id="ARBA00022723"/>
    </source>
</evidence>
<keyword evidence="9" id="KW-1185">Reference proteome</keyword>
<feature type="domain" description="Dihydroxy-acid/6-phosphogluconate dehydratase N-terminal" evidence="6">
    <location>
        <begin position="47"/>
        <end position="358"/>
    </location>
</feature>
<evidence type="ECO:0000256" key="4">
    <source>
        <dbReference type="ARBA" id="ARBA00023014"/>
    </source>
</evidence>
<dbReference type="GO" id="GO:0005829">
    <property type="term" value="C:cytosol"/>
    <property type="evidence" value="ECO:0007669"/>
    <property type="project" value="TreeGrafter"/>
</dbReference>
<dbReference type="PANTHER" id="PTHR43661:SF3">
    <property type="entry name" value="D-XYLONATE DEHYDRATASE YAGF-RELATED"/>
    <property type="match status" value="1"/>
</dbReference>
<dbReference type="InterPro" id="IPR000581">
    <property type="entry name" value="ILV_EDD_N"/>
</dbReference>
<dbReference type="PROSITE" id="PS00886">
    <property type="entry name" value="ILVD_EDD_1"/>
    <property type="match status" value="1"/>
</dbReference>
<evidence type="ECO:0000256" key="1">
    <source>
        <dbReference type="ARBA" id="ARBA00006486"/>
    </source>
</evidence>
<dbReference type="SUPFAM" id="SSF143975">
    <property type="entry name" value="IlvD/EDD N-terminal domain-like"/>
    <property type="match status" value="1"/>
</dbReference>
<dbReference type="Gene3D" id="3.50.30.80">
    <property type="entry name" value="IlvD/EDD C-terminal domain-like"/>
    <property type="match status" value="1"/>
</dbReference>
<dbReference type="OrthoDB" id="9807077at2"/>
<dbReference type="AlphaFoldDB" id="A0A3S3RB62"/>
<accession>A0A3S3RB62</accession>
<dbReference type="Proteomes" id="UP000287563">
    <property type="component" value="Unassembled WGS sequence"/>
</dbReference>
<dbReference type="FunFam" id="3.50.30.80:FF:000001">
    <property type="entry name" value="Dihydroxy-acid dehydratase"/>
    <property type="match status" value="1"/>
</dbReference>
<protein>
    <submittedName>
        <fullName evidence="8">Dihydroxy-acid dehydratase</fullName>
    </submittedName>
</protein>
<evidence type="ECO:0000313" key="8">
    <source>
        <dbReference type="EMBL" id="RWX56845.1"/>
    </source>
</evidence>
<comment type="caution">
    <text evidence="8">The sequence shown here is derived from an EMBL/GenBank/DDBJ whole genome shotgun (WGS) entry which is preliminary data.</text>
</comment>
<keyword evidence="3" id="KW-0408">Iron</keyword>
<dbReference type="RefSeq" id="WP_128782164.1">
    <property type="nucleotide sequence ID" value="NZ_JAKJSG010000015.1"/>
</dbReference>
<keyword evidence="5" id="KW-0456">Lyase</keyword>
<keyword evidence="2" id="KW-0479">Metal-binding</keyword>
<name>A0A3S3RB62_9GAMM</name>